<dbReference type="InterPro" id="IPR002937">
    <property type="entry name" value="Amino_oxidase"/>
</dbReference>
<protein>
    <recommendedName>
        <fullName evidence="3">Pyridine nucleotide-disulfide oxidoreductase domain-containing protein 2</fullName>
    </recommendedName>
</protein>
<reference evidence="5 6" key="1">
    <citation type="submission" date="2016-10" db="EMBL/GenBank/DDBJ databases">
        <authorList>
            <person name="de Groot N.N."/>
        </authorList>
    </citation>
    <scope>NUCLEOTIDE SEQUENCE [LARGE SCALE GENOMIC DNA]</scope>
    <source>
        <strain evidence="5 6">DSM 44908</strain>
    </source>
</reference>
<name>A0A1I0TYI7_9NOCA</name>
<dbReference type="InterPro" id="IPR036188">
    <property type="entry name" value="FAD/NAD-bd_sf"/>
</dbReference>
<evidence type="ECO:0000256" key="2">
    <source>
        <dbReference type="ARBA" id="ARBA00038825"/>
    </source>
</evidence>
<dbReference type="RefSeq" id="WP_074922240.1">
    <property type="nucleotide sequence ID" value="NZ_FOJN01000011.1"/>
</dbReference>
<dbReference type="EMBL" id="FOJN01000011">
    <property type="protein sequence ID" value="SFA56921.1"/>
    <property type="molecule type" value="Genomic_DNA"/>
</dbReference>
<dbReference type="PANTHER" id="PTHR10668:SF105">
    <property type="entry name" value="DEHYDROGENASE-RELATED"/>
    <property type="match status" value="1"/>
</dbReference>
<dbReference type="PANTHER" id="PTHR10668">
    <property type="entry name" value="PHYTOENE DEHYDROGENASE"/>
    <property type="match status" value="1"/>
</dbReference>
<organism evidence="5 6">
    <name type="scientific">Rhodococcoides kroppenstedtii</name>
    <dbReference type="NCBI Taxonomy" id="293050"/>
    <lineage>
        <taxon>Bacteria</taxon>
        <taxon>Bacillati</taxon>
        <taxon>Actinomycetota</taxon>
        <taxon>Actinomycetes</taxon>
        <taxon>Mycobacteriales</taxon>
        <taxon>Nocardiaceae</taxon>
        <taxon>Rhodococcoides</taxon>
    </lineage>
</organism>
<dbReference type="SUPFAM" id="SSF51905">
    <property type="entry name" value="FAD/NAD(P)-binding domain"/>
    <property type="match status" value="1"/>
</dbReference>
<gene>
    <name evidence="5" type="ORF">SAMN05444374_11134</name>
</gene>
<evidence type="ECO:0000313" key="6">
    <source>
        <dbReference type="Proteomes" id="UP000182054"/>
    </source>
</evidence>
<evidence type="ECO:0000256" key="3">
    <source>
        <dbReference type="ARBA" id="ARBA00040298"/>
    </source>
</evidence>
<comment type="function">
    <text evidence="1">Probable oxidoreductase that may play a role as regulator of mitochondrial function.</text>
</comment>
<evidence type="ECO:0000313" key="5">
    <source>
        <dbReference type="EMBL" id="SFA56921.1"/>
    </source>
</evidence>
<dbReference type="GeneID" id="85486613"/>
<dbReference type="GO" id="GO:0016491">
    <property type="term" value="F:oxidoreductase activity"/>
    <property type="evidence" value="ECO:0007669"/>
    <property type="project" value="InterPro"/>
</dbReference>
<dbReference type="Gene3D" id="3.50.50.60">
    <property type="entry name" value="FAD/NAD(P)-binding domain"/>
    <property type="match status" value="2"/>
</dbReference>
<evidence type="ECO:0000259" key="4">
    <source>
        <dbReference type="Pfam" id="PF01593"/>
    </source>
</evidence>
<feature type="domain" description="Amine oxidase" evidence="4">
    <location>
        <begin position="25"/>
        <end position="357"/>
    </location>
</feature>
<dbReference type="AlphaFoldDB" id="A0A1I0TYI7"/>
<evidence type="ECO:0000256" key="1">
    <source>
        <dbReference type="ARBA" id="ARBA00037217"/>
    </source>
</evidence>
<accession>A0A1I0TYI7</accession>
<comment type="subunit">
    <text evidence="2">Interacts with COX5B; this interaction may contribute to localize PYROXD2 to the inner face of the inner mitochondrial membrane.</text>
</comment>
<dbReference type="Pfam" id="PF01593">
    <property type="entry name" value="Amino_oxidase"/>
    <property type="match status" value="1"/>
</dbReference>
<dbReference type="Proteomes" id="UP000182054">
    <property type="component" value="Unassembled WGS sequence"/>
</dbReference>
<proteinExistence type="predicted"/>
<sequence>MTAARTGPAAAETVDAVVVGAGINGMVAAAELAGAGWSVALVDERDRLGGFVASDELTLPGHVHDTFSSWHPLFVTGGAYADLGPDLHRHGLAYSNTDGAVTAGISDRGTVVAHRDPTVTAQSFEHDDDRRAYADMLAELESWAPHAFGALGSELRPVDLARLGAGAVRALGRDGSTDFVRVALQSGRGYVRERFCGWEVDQLWSPWLLHAGLSPDHATGGLMLPIMAFSMHAAGLPVVTGGAGEFTAAFGRLLAERGVTVVTGEPVSHIDVADGRAVGVRVGDRRIAARRAVLASSSTPRLYQEMLGADIAPAAGRRAAARHRPGRAAMQIHLALDRPVEWTDSRLREVPLIHVGDGAGSTGIACAQAEAGLLPAEPTVVVGQQDVLDPSRSPAGAATLWVQLQEVPWAPIGDAADSVAADGTWTETVTAAYIDRVLGRIERYAPGLRDSVIGRTVLTPADLTAANANAVHGDPYGGAAEIDQSLLWRPGTGTGHRTGIDGLFHIGAFTHPGPGLGGGSGHLVAQQLIAPSPTTRVATRLRGLTERFRP</sequence>